<dbReference type="Pfam" id="PF02770">
    <property type="entry name" value="Acyl-CoA_dh_M"/>
    <property type="match status" value="1"/>
</dbReference>
<reference evidence="10" key="1">
    <citation type="submission" date="2021-04" db="EMBL/GenBank/DDBJ databases">
        <title>Isolation of p-tert-butylphenol degrading bacteria Sphingobium phenoxybenzoativorans Tas13 from active sludge.</title>
        <authorList>
            <person name="Li Y."/>
        </authorList>
    </citation>
    <scope>NUCLEOTIDE SEQUENCE</scope>
    <source>
        <strain evidence="10">Tas13</strain>
    </source>
</reference>
<dbReference type="AlphaFoldDB" id="A0A975K8E2"/>
<dbReference type="GO" id="GO:0050660">
    <property type="term" value="F:flavin adenine dinucleotide binding"/>
    <property type="evidence" value="ECO:0007669"/>
    <property type="project" value="InterPro"/>
</dbReference>
<dbReference type="InterPro" id="IPR009100">
    <property type="entry name" value="AcylCoA_DH/oxidase_NM_dom_sf"/>
</dbReference>
<dbReference type="InterPro" id="IPR009075">
    <property type="entry name" value="AcylCo_DH/oxidase_C"/>
</dbReference>
<comment type="similarity">
    <text evidence="2 6">Belongs to the acyl-CoA dehydrogenase family.</text>
</comment>
<dbReference type="FunFam" id="2.40.110.10:FF:000011">
    <property type="entry name" value="Acyl-CoA dehydrogenase FadE34"/>
    <property type="match status" value="1"/>
</dbReference>
<dbReference type="GO" id="GO:0016627">
    <property type="term" value="F:oxidoreductase activity, acting on the CH-CH group of donors"/>
    <property type="evidence" value="ECO:0007669"/>
    <property type="project" value="InterPro"/>
</dbReference>
<gene>
    <name evidence="10" type="ORF">KFK14_04485</name>
</gene>
<dbReference type="InterPro" id="IPR036250">
    <property type="entry name" value="AcylCo_DH-like_C"/>
</dbReference>
<dbReference type="PANTHER" id="PTHR43292">
    <property type="entry name" value="ACYL-COA DEHYDROGENASE"/>
    <property type="match status" value="1"/>
</dbReference>
<evidence type="ECO:0000256" key="3">
    <source>
        <dbReference type="ARBA" id="ARBA00022630"/>
    </source>
</evidence>
<evidence type="ECO:0000259" key="8">
    <source>
        <dbReference type="Pfam" id="PF02770"/>
    </source>
</evidence>
<feature type="domain" description="Acyl-CoA dehydrogenase/oxidase N-terminal" evidence="9">
    <location>
        <begin position="6"/>
        <end position="124"/>
    </location>
</feature>
<keyword evidence="4 6" id="KW-0274">FAD</keyword>
<accession>A0A975K8E2</accession>
<sequence length="407" mass="44915">MDFDDTPEDAVFRTEVRAWLAKHAPRYAPPPGEADAEGFALLPLARQWQTAKAEAGYARIGWPVAYGGRGGSVIQEVIFDEEQRRFPLPPDAFGISLGMCITTLLNWAAPEVLERFVAPALRGEEIWCQLFSEPSAGSDLGNVRTRAVRDGDDWIVTGQKVWTTGAHVSDWGTILVRTDPGAEKYAGLSYFWFDMRSPGVEVRPIRQASGHAAFNEVFLTDVRIPDSQRLGEVGGGWKVAISTLLNERMSVNEADIANITIDDVVAMARKPQADGRRPIDDAASRSRLASLYVRSLGVRYSRYRMLTRLAQGEEPGPEAAMGKLVLGRNIQDMARFAMEMRGPAGIIVDRQGDPELTEMQEAWLYAAGLRIAGGTDEILRNTIAERVLGLPQETRLDRGIPFNQLSS</sequence>
<evidence type="ECO:0000259" key="7">
    <source>
        <dbReference type="Pfam" id="PF00441"/>
    </source>
</evidence>
<dbReference type="Gene3D" id="1.10.540.10">
    <property type="entry name" value="Acyl-CoA dehydrogenase/oxidase, N-terminal domain"/>
    <property type="match status" value="1"/>
</dbReference>
<dbReference type="InterPro" id="IPR037069">
    <property type="entry name" value="AcylCoA_DH/ox_N_sf"/>
</dbReference>
<dbReference type="InterPro" id="IPR013786">
    <property type="entry name" value="AcylCoA_DH/ox_N"/>
</dbReference>
<evidence type="ECO:0000256" key="2">
    <source>
        <dbReference type="ARBA" id="ARBA00009347"/>
    </source>
</evidence>
<feature type="domain" description="Acyl-CoA oxidase/dehydrogenase middle" evidence="8">
    <location>
        <begin position="128"/>
        <end position="222"/>
    </location>
</feature>
<keyword evidence="11" id="KW-1185">Reference proteome</keyword>
<keyword evidence="3 6" id="KW-0285">Flavoprotein</keyword>
<feature type="domain" description="Acyl-CoA dehydrogenase/oxidase C-terminal" evidence="7">
    <location>
        <begin position="234"/>
        <end position="388"/>
    </location>
</feature>
<comment type="cofactor">
    <cofactor evidence="1 6">
        <name>FAD</name>
        <dbReference type="ChEBI" id="CHEBI:57692"/>
    </cofactor>
</comment>
<dbReference type="Proteomes" id="UP000681425">
    <property type="component" value="Chromosome"/>
</dbReference>
<organism evidence="10 11">
    <name type="scientific">Sphingobium phenoxybenzoativorans</name>
    <dbReference type="NCBI Taxonomy" id="1592790"/>
    <lineage>
        <taxon>Bacteria</taxon>
        <taxon>Pseudomonadati</taxon>
        <taxon>Pseudomonadota</taxon>
        <taxon>Alphaproteobacteria</taxon>
        <taxon>Sphingomonadales</taxon>
        <taxon>Sphingomonadaceae</taxon>
        <taxon>Sphingobium</taxon>
    </lineage>
</organism>
<protein>
    <submittedName>
        <fullName evidence="10">Acyl-CoA dehydrogenase family protein</fullName>
    </submittedName>
</protein>
<dbReference type="Gene3D" id="1.20.140.10">
    <property type="entry name" value="Butyryl-CoA Dehydrogenase, subunit A, domain 3"/>
    <property type="match status" value="1"/>
</dbReference>
<evidence type="ECO:0000259" key="9">
    <source>
        <dbReference type="Pfam" id="PF02771"/>
    </source>
</evidence>
<evidence type="ECO:0000313" key="10">
    <source>
        <dbReference type="EMBL" id="QUT06705.1"/>
    </source>
</evidence>
<dbReference type="InterPro" id="IPR006091">
    <property type="entry name" value="Acyl-CoA_Oxase/DH_mid-dom"/>
</dbReference>
<dbReference type="KEGG" id="spph:KFK14_04485"/>
<proteinExistence type="inferred from homology"/>
<dbReference type="Pfam" id="PF02771">
    <property type="entry name" value="Acyl-CoA_dh_N"/>
    <property type="match status" value="1"/>
</dbReference>
<evidence type="ECO:0000256" key="5">
    <source>
        <dbReference type="ARBA" id="ARBA00023002"/>
    </source>
</evidence>
<dbReference type="SUPFAM" id="SSF47203">
    <property type="entry name" value="Acyl-CoA dehydrogenase C-terminal domain-like"/>
    <property type="match status" value="1"/>
</dbReference>
<dbReference type="Gene3D" id="2.40.110.10">
    <property type="entry name" value="Butyryl-CoA Dehydrogenase, subunit A, domain 2"/>
    <property type="match status" value="1"/>
</dbReference>
<evidence type="ECO:0000256" key="4">
    <source>
        <dbReference type="ARBA" id="ARBA00022827"/>
    </source>
</evidence>
<dbReference type="GO" id="GO:0005886">
    <property type="term" value="C:plasma membrane"/>
    <property type="evidence" value="ECO:0007669"/>
    <property type="project" value="TreeGrafter"/>
</dbReference>
<dbReference type="PANTHER" id="PTHR43292:SF4">
    <property type="entry name" value="ACYL-COA DEHYDROGENASE FADE34"/>
    <property type="match status" value="1"/>
</dbReference>
<dbReference type="SUPFAM" id="SSF56645">
    <property type="entry name" value="Acyl-CoA dehydrogenase NM domain-like"/>
    <property type="match status" value="1"/>
</dbReference>
<keyword evidence="5 6" id="KW-0560">Oxidoreductase</keyword>
<dbReference type="RefSeq" id="WP_212610020.1">
    <property type="nucleotide sequence ID" value="NZ_CP073910.1"/>
</dbReference>
<evidence type="ECO:0000256" key="1">
    <source>
        <dbReference type="ARBA" id="ARBA00001974"/>
    </source>
</evidence>
<dbReference type="InterPro" id="IPR052161">
    <property type="entry name" value="Mycobact_Acyl-CoA_DH"/>
</dbReference>
<evidence type="ECO:0000256" key="6">
    <source>
        <dbReference type="RuleBase" id="RU362125"/>
    </source>
</evidence>
<dbReference type="InterPro" id="IPR046373">
    <property type="entry name" value="Acyl-CoA_Oxase/DH_mid-dom_sf"/>
</dbReference>
<dbReference type="Pfam" id="PF00441">
    <property type="entry name" value="Acyl-CoA_dh_1"/>
    <property type="match status" value="1"/>
</dbReference>
<evidence type="ECO:0000313" key="11">
    <source>
        <dbReference type="Proteomes" id="UP000681425"/>
    </source>
</evidence>
<name>A0A975K8E2_9SPHN</name>
<dbReference type="EMBL" id="CP073910">
    <property type="protein sequence ID" value="QUT06705.1"/>
    <property type="molecule type" value="Genomic_DNA"/>
</dbReference>